<dbReference type="Gene3D" id="3.40.33.10">
    <property type="entry name" value="CAP"/>
    <property type="match status" value="1"/>
</dbReference>
<feature type="chain" id="PRO_5047202810" description="SCP domain-containing protein" evidence="2">
    <location>
        <begin position="21"/>
        <end position="192"/>
    </location>
</feature>
<feature type="compositionally biased region" description="Basic and acidic residues" evidence="1">
    <location>
        <begin position="34"/>
        <end position="47"/>
    </location>
</feature>
<evidence type="ECO:0000256" key="2">
    <source>
        <dbReference type="SAM" id="SignalP"/>
    </source>
</evidence>
<name>A0ABQ1L4W3_9SPHI</name>
<keyword evidence="2" id="KW-0732">Signal</keyword>
<dbReference type="RefSeq" id="WP_188747316.1">
    <property type="nucleotide sequence ID" value="NZ_BMIK01000001.1"/>
</dbReference>
<feature type="region of interest" description="Disordered" evidence="1">
    <location>
        <begin position="26"/>
        <end position="52"/>
    </location>
</feature>
<evidence type="ECO:0000313" key="4">
    <source>
        <dbReference type="EMBL" id="GGC17456.1"/>
    </source>
</evidence>
<dbReference type="SUPFAM" id="SSF55797">
    <property type="entry name" value="PR-1-like"/>
    <property type="match status" value="1"/>
</dbReference>
<feature type="domain" description="SCP" evidence="3">
    <location>
        <begin position="62"/>
        <end position="186"/>
    </location>
</feature>
<organism evidence="4 5">
    <name type="scientific">Parapedobacter defluvii</name>
    <dbReference type="NCBI Taxonomy" id="2045106"/>
    <lineage>
        <taxon>Bacteria</taxon>
        <taxon>Pseudomonadati</taxon>
        <taxon>Bacteroidota</taxon>
        <taxon>Sphingobacteriia</taxon>
        <taxon>Sphingobacteriales</taxon>
        <taxon>Sphingobacteriaceae</taxon>
        <taxon>Parapedobacter</taxon>
    </lineage>
</organism>
<dbReference type="PROSITE" id="PS51257">
    <property type="entry name" value="PROKAR_LIPOPROTEIN"/>
    <property type="match status" value="1"/>
</dbReference>
<comment type="caution">
    <text evidence="4">The sequence shown here is derived from an EMBL/GenBank/DDBJ whole genome shotgun (WGS) entry which is preliminary data.</text>
</comment>
<dbReference type="InterPro" id="IPR014044">
    <property type="entry name" value="CAP_dom"/>
</dbReference>
<evidence type="ECO:0000256" key="1">
    <source>
        <dbReference type="SAM" id="MobiDB-lite"/>
    </source>
</evidence>
<dbReference type="EMBL" id="BMIK01000001">
    <property type="protein sequence ID" value="GGC17456.1"/>
    <property type="molecule type" value="Genomic_DNA"/>
</dbReference>
<accession>A0ABQ1L4W3</accession>
<dbReference type="PANTHER" id="PTHR31157:SF1">
    <property type="entry name" value="SCP DOMAIN-CONTAINING PROTEIN"/>
    <property type="match status" value="1"/>
</dbReference>
<proteinExistence type="predicted"/>
<dbReference type="Pfam" id="PF00188">
    <property type="entry name" value="CAP"/>
    <property type="match status" value="1"/>
</dbReference>
<reference evidence="5" key="1">
    <citation type="journal article" date="2019" name="Int. J. Syst. Evol. Microbiol.">
        <title>The Global Catalogue of Microorganisms (GCM) 10K type strain sequencing project: providing services to taxonomists for standard genome sequencing and annotation.</title>
        <authorList>
            <consortium name="The Broad Institute Genomics Platform"/>
            <consortium name="The Broad Institute Genome Sequencing Center for Infectious Disease"/>
            <person name="Wu L."/>
            <person name="Ma J."/>
        </authorList>
    </citation>
    <scope>NUCLEOTIDE SEQUENCE [LARGE SCALE GENOMIC DNA]</scope>
    <source>
        <strain evidence="5">CGMCC 1.15342</strain>
    </source>
</reference>
<dbReference type="CDD" id="cd05379">
    <property type="entry name" value="CAP_bacterial"/>
    <property type="match status" value="1"/>
</dbReference>
<evidence type="ECO:0000259" key="3">
    <source>
        <dbReference type="Pfam" id="PF00188"/>
    </source>
</evidence>
<sequence length="192" mass="21043">MLKRLVPAVFCLLAVLSACEPNVSESLEPVLPKESSDHSLGGEKDDPADLPVENDTTISSMLNAVNALRQTGCDCGEQSMPATGKLVWNVKLYEAALNHAKDMHANNYFSHTSPSGENVYQRLVASGYISNAGNILAYGENIAFGDFDLDKAIQKWLTSPSHCANMMRDTYEEMAIAHEGNYWVQVFGAKRK</sequence>
<dbReference type="PANTHER" id="PTHR31157">
    <property type="entry name" value="SCP DOMAIN-CONTAINING PROTEIN"/>
    <property type="match status" value="1"/>
</dbReference>
<keyword evidence="5" id="KW-1185">Reference proteome</keyword>
<feature type="signal peptide" evidence="2">
    <location>
        <begin position="1"/>
        <end position="20"/>
    </location>
</feature>
<dbReference type="InterPro" id="IPR035940">
    <property type="entry name" value="CAP_sf"/>
</dbReference>
<evidence type="ECO:0000313" key="5">
    <source>
        <dbReference type="Proteomes" id="UP000597338"/>
    </source>
</evidence>
<protein>
    <recommendedName>
        <fullName evidence="3">SCP domain-containing protein</fullName>
    </recommendedName>
</protein>
<dbReference type="Proteomes" id="UP000597338">
    <property type="component" value="Unassembled WGS sequence"/>
</dbReference>
<gene>
    <name evidence="4" type="ORF">GCM10011386_06660</name>
</gene>